<dbReference type="NCBIfam" id="NF006871">
    <property type="entry name" value="PRK09367.1"/>
    <property type="match status" value="1"/>
</dbReference>
<dbReference type="SUPFAM" id="SSF48557">
    <property type="entry name" value="L-aspartase-like"/>
    <property type="match status" value="1"/>
</dbReference>
<dbReference type="GO" id="GO:0004397">
    <property type="term" value="F:histidine ammonia-lyase activity"/>
    <property type="evidence" value="ECO:0007669"/>
    <property type="project" value="UniProtKB-UniRule"/>
</dbReference>
<keyword evidence="3 6" id="KW-0369">Histidine metabolism</keyword>
<name>A0A212QX65_9CHLR</name>
<sequence length="522" mass="56134">MTALELDGEHLTLEDVVAVARGRRPVALAPEAWARVRRSREAVERLLARGAVIYGVTTGFGHLRNIRISPEQASLLQHNLLQSHAVGVGPELSEEQVRAMMVARLNSLARGHSGVRPEVLQLLIEMLNRGVHPVVPAQGSLGASGDLAPLAHMALPMIGLGEAIVGGRRLPGAAALEAAGLRPLRLEAKEGLALINGTAFMAGIGALVTYDAEILVQTADVVGAMTLEALEGSVVPFDERLHRVRPHPRQMDCAAFLRALLEGSELLSDPQRPSRVQDAYSLRCMPQVHGAVRDVVAYARWALEIELNSATDNPLIFWEEGEAEPAVLSGGNFHGELIALAMDYLAIGLAELANISERRLNRLLDPAENEGRYPPFLALDPGLHSGFMLVQYTAAALASENKVLAHPASVDTIPSSANTEDHVSMGATAVRHAEMVLRNAQRVVAAELFAAGQAIDLRRRQAGRPLRMGKGTAAAYALLRQHVPFLEADTVMAPWMERACRLVAEGHLLRAAREGIAGLRAE</sequence>
<dbReference type="UniPathway" id="UPA00379">
    <property type="reaction ID" value="UER00549"/>
</dbReference>
<feature type="modified residue" description="2,3-didehydroalanine (Ser)" evidence="6">
    <location>
        <position position="144"/>
    </location>
</feature>
<feature type="cross-link" description="5-imidazolinone (Ala-Gly)" evidence="6">
    <location>
        <begin position="143"/>
        <end position="145"/>
    </location>
</feature>
<keyword evidence="4 6" id="KW-0456">Lyase</keyword>
<evidence type="ECO:0000256" key="6">
    <source>
        <dbReference type="HAMAP-Rule" id="MF_00229"/>
    </source>
</evidence>
<comment type="catalytic activity">
    <reaction evidence="5 6 8">
        <text>L-histidine = trans-urocanate + NH4(+)</text>
        <dbReference type="Rhea" id="RHEA:21232"/>
        <dbReference type="ChEBI" id="CHEBI:17771"/>
        <dbReference type="ChEBI" id="CHEBI:28938"/>
        <dbReference type="ChEBI" id="CHEBI:57595"/>
        <dbReference type="EC" id="4.3.1.3"/>
    </reaction>
</comment>
<dbReference type="GO" id="GO:0019556">
    <property type="term" value="P:L-histidine catabolic process to glutamate and formamide"/>
    <property type="evidence" value="ECO:0007669"/>
    <property type="project" value="UniProtKB-UniPathway"/>
</dbReference>
<evidence type="ECO:0000256" key="2">
    <source>
        <dbReference type="ARBA" id="ARBA00012994"/>
    </source>
</evidence>
<dbReference type="NCBIfam" id="TIGR01225">
    <property type="entry name" value="hutH"/>
    <property type="match status" value="1"/>
</dbReference>
<dbReference type="Pfam" id="PF00221">
    <property type="entry name" value="Lyase_aromatic"/>
    <property type="match status" value="1"/>
</dbReference>
<reference evidence="11" key="1">
    <citation type="submission" date="2017-06" db="EMBL/GenBank/DDBJ databases">
        <authorList>
            <person name="Varghese N."/>
            <person name="Submissions S."/>
        </authorList>
    </citation>
    <scope>NUCLEOTIDE SEQUENCE [LARGE SCALE GENOMIC DNA]</scope>
    <source>
        <strain evidence="11">JAD2</strain>
    </source>
</reference>
<comment type="PTM">
    <text evidence="6">Contains an active site 4-methylidene-imidazol-5-one (MIO), which is formed autocatalytically by cyclization and dehydration of residues Ala-Ser-Gly.</text>
</comment>
<dbReference type="InterPro" id="IPR022313">
    <property type="entry name" value="Phe/His_NH3-lyase_AS"/>
</dbReference>
<dbReference type="InParanoid" id="A0A212QX65"/>
<dbReference type="InterPro" id="IPR001106">
    <property type="entry name" value="Aromatic_Lyase"/>
</dbReference>
<dbReference type="InterPro" id="IPR008948">
    <property type="entry name" value="L-Aspartase-like"/>
</dbReference>
<evidence type="ECO:0000313" key="11">
    <source>
        <dbReference type="Proteomes" id="UP000197025"/>
    </source>
</evidence>
<evidence type="ECO:0000256" key="4">
    <source>
        <dbReference type="ARBA" id="ARBA00023239"/>
    </source>
</evidence>
<evidence type="ECO:0000313" key="10">
    <source>
        <dbReference type="EMBL" id="SNB64211.1"/>
    </source>
</evidence>
<dbReference type="PROSITE" id="PS00488">
    <property type="entry name" value="PAL_HISTIDASE"/>
    <property type="match status" value="1"/>
</dbReference>
<dbReference type="CDD" id="cd00332">
    <property type="entry name" value="PAL-HAL"/>
    <property type="match status" value="1"/>
</dbReference>
<evidence type="ECO:0000256" key="8">
    <source>
        <dbReference type="RuleBase" id="RU004479"/>
    </source>
</evidence>
<dbReference type="EC" id="4.3.1.3" evidence="2 6"/>
<dbReference type="EMBL" id="FYEK01000027">
    <property type="protein sequence ID" value="SNB64211.1"/>
    <property type="molecule type" value="Genomic_DNA"/>
</dbReference>
<dbReference type="OrthoDB" id="9806955at2"/>
<evidence type="ECO:0000256" key="7">
    <source>
        <dbReference type="RuleBase" id="RU003954"/>
    </source>
</evidence>
<comment type="similarity">
    <text evidence="6 7">Belongs to the PAL/histidase family.</text>
</comment>
<dbReference type="InterPro" id="IPR005921">
    <property type="entry name" value="HutH"/>
</dbReference>
<protein>
    <recommendedName>
        <fullName evidence="2 6">Histidine ammonia-lyase</fullName>
        <shortName evidence="6">Histidase</shortName>
        <ecNumber evidence="2 6">4.3.1.3</ecNumber>
    </recommendedName>
</protein>
<dbReference type="RefSeq" id="WP_088571045.1">
    <property type="nucleotide sequence ID" value="NZ_FYEK01000027.1"/>
</dbReference>
<comment type="pathway">
    <text evidence="1 6 8">Amino-acid degradation; L-histidine degradation into L-glutamate; N-formimidoyl-L-glutamate from L-histidine: step 1/3.</text>
</comment>
<dbReference type="GO" id="GO:0005737">
    <property type="term" value="C:cytoplasm"/>
    <property type="evidence" value="ECO:0007669"/>
    <property type="project" value="UniProtKB-SubCell"/>
</dbReference>
<proteinExistence type="inferred from homology"/>
<dbReference type="InterPro" id="IPR024083">
    <property type="entry name" value="Fumarase/histidase_N"/>
</dbReference>
<dbReference type="Gene3D" id="1.10.275.10">
    <property type="entry name" value="Fumarase/aspartase (N-terminal domain)"/>
    <property type="match status" value="1"/>
</dbReference>
<dbReference type="FunCoup" id="A0A212QX65">
    <property type="interactions" value="58"/>
</dbReference>
<evidence type="ECO:0000256" key="9">
    <source>
        <dbReference type="RuleBase" id="RU004480"/>
    </source>
</evidence>
<dbReference type="PANTHER" id="PTHR10362">
    <property type="entry name" value="HISTIDINE AMMONIA-LYASE"/>
    <property type="match status" value="1"/>
</dbReference>
<dbReference type="Gene3D" id="1.20.200.10">
    <property type="entry name" value="Fumarase/aspartase (Central domain)"/>
    <property type="match status" value="1"/>
</dbReference>
<keyword evidence="6" id="KW-0963">Cytoplasm</keyword>
<dbReference type="AlphaFoldDB" id="A0A212QX65"/>
<gene>
    <name evidence="6" type="primary">hutH</name>
    <name evidence="10" type="ORF">SAMN02746019_00007930</name>
</gene>
<comment type="subcellular location">
    <subcellularLocation>
        <location evidence="6 9">Cytoplasm</location>
    </subcellularLocation>
</comment>
<keyword evidence="11" id="KW-1185">Reference proteome</keyword>
<accession>A0A212QX65</accession>
<organism evidence="10 11">
    <name type="scientific">Thermoflexus hugenholtzii JAD2</name>
    <dbReference type="NCBI Taxonomy" id="877466"/>
    <lineage>
        <taxon>Bacteria</taxon>
        <taxon>Bacillati</taxon>
        <taxon>Chloroflexota</taxon>
        <taxon>Thermoflexia</taxon>
        <taxon>Thermoflexales</taxon>
        <taxon>Thermoflexaceae</taxon>
        <taxon>Thermoflexus</taxon>
    </lineage>
</organism>
<dbReference type="Proteomes" id="UP000197025">
    <property type="component" value="Unassembled WGS sequence"/>
</dbReference>
<dbReference type="FunFam" id="1.10.275.10:FF:000005">
    <property type="entry name" value="Histidine ammonia-lyase"/>
    <property type="match status" value="1"/>
</dbReference>
<evidence type="ECO:0000256" key="5">
    <source>
        <dbReference type="ARBA" id="ARBA00049269"/>
    </source>
</evidence>
<evidence type="ECO:0000256" key="1">
    <source>
        <dbReference type="ARBA" id="ARBA00005113"/>
    </source>
</evidence>
<dbReference type="FunFam" id="1.20.200.10:FF:000003">
    <property type="entry name" value="Histidine ammonia-lyase"/>
    <property type="match status" value="1"/>
</dbReference>
<evidence type="ECO:0000256" key="3">
    <source>
        <dbReference type="ARBA" id="ARBA00022808"/>
    </source>
</evidence>
<dbReference type="HAMAP" id="MF_00229">
    <property type="entry name" value="His_ammonia_lyase"/>
    <property type="match status" value="1"/>
</dbReference>
<dbReference type="GO" id="GO:0019557">
    <property type="term" value="P:L-histidine catabolic process to glutamate and formate"/>
    <property type="evidence" value="ECO:0007669"/>
    <property type="project" value="UniProtKB-UniPathway"/>
</dbReference>